<accession>A0ABW3NSD7</accession>
<dbReference type="PANTHER" id="PTHR12526">
    <property type="entry name" value="GLYCOSYLTRANSFERASE"/>
    <property type="match status" value="1"/>
</dbReference>
<keyword evidence="2" id="KW-0808">Transferase</keyword>
<dbReference type="RefSeq" id="WP_380743847.1">
    <property type="nucleotide sequence ID" value="NZ_JBHTLI010000001.1"/>
</dbReference>
<dbReference type="InterPro" id="IPR001296">
    <property type="entry name" value="Glyco_trans_1"/>
</dbReference>
<protein>
    <submittedName>
        <fullName evidence="2">Glycosyltransferase</fullName>
        <ecNumber evidence="2">2.4.-.-</ecNumber>
    </submittedName>
</protein>
<evidence type="ECO:0000313" key="2">
    <source>
        <dbReference type="EMBL" id="MFD1095256.1"/>
    </source>
</evidence>
<comment type="caution">
    <text evidence="2">The sequence shown here is derived from an EMBL/GenBank/DDBJ whole genome shotgun (WGS) entry which is preliminary data.</text>
</comment>
<name>A0ABW3NSD7_9FLAO</name>
<dbReference type="Gene3D" id="3.40.50.2000">
    <property type="entry name" value="Glycogen Phosphorylase B"/>
    <property type="match status" value="1"/>
</dbReference>
<evidence type="ECO:0000313" key="3">
    <source>
        <dbReference type="Proteomes" id="UP001597131"/>
    </source>
</evidence>
<feature type="domain" description="Glycosyl transferase family 1" evidence="1">
    <location>
        <begin position="194"/>
        <end position="327"/>
    </location>
</feature>
<sequence length="387" mass="44310">MRFLVISGAPLFVKDDVKAAYPPYVREMDIWFSQVQNIKIVSPGTYPFSFPTKEFKRQDVGFTSLSFLQFKGVRKSIISLLSLPGILLKLKEEMRETDHIHLRCPGNISLLGCMIQIFFPSKSKTVKYAGNWDPQSHQPFSYKLQKAIIRNSFLSKNMKVLVYGDWPEQSKNIVPFFTASFRESEKETIVKDFREPLKMIFAGALVKGKRPMLAIKLVEKLRSSGVDMELDLFGEGELKKTLENYIQKNQLCGFIRLNGSVPLEELKQEYKKAHFLILASKSEGWPKAMAEAMFFGCIPVSTSVSCVPWMLDYGKRGVLLGSGSDSENEDDRESILIKRGFDQIRSLMGKLEVLKEMSTEAMRWSQQYTLEKFEAEIEKLLISEEQL</sequence>
<keyword evidence="3" id="KW-1185">Reference proteome</keyword>
<proteinExistence type="predicted"/>
<dbReference type="PANTHER" id="PTHR12526:SF630">
    <property type="entry name" value="GLYCOSYLTRANSFERASE"/>
    <property type="match status" value="1"/>
</dbReference>
<dbReference type="Proteomes" id="UP001597131">
    <property type="component" value="Unassembled WGS sequence"/>
</dbReference>
<reference evidence="3" key="1">
    <citation type="journal article" date="2019" name="Int. J. Syst. Evol. Microbiol.">
        <title>The Global Catalogue of Microorganisms (GCM) 10K type strain sequencing project: providing services to taxonomists for standard genome sequencing and annotation.</title>
        <authorList>
            <consortium name="The Broad Institute Genomics Platform"/>
            <consortium name="The Broad Institute Genome Sequencing Center for Infectious Disease"/>
            <person name="Wu L."/>
            <person name="Ma J."/>
        </authorList>
    </citation>
    <scope>NUCLEOTIDE SEQUENCE [LARGE SCALE GENOMIC DNA]</scope>
    <source>
        <strain evidence="3">CCUG 64793</strain>
    </source>
</reference>
<organism evidence="2 3">
    <name type="scientific">Salegentibacter chungangensis</name>
    <dbReference type="NCBI Taxonomy" id="1335724"/>
    <lineage>
        <taxon>Bacteria</taxon>
        <taxon>Pseudomonadati</taxon>
        <taxon>Bacteroidota</taxon>
        <taxon>Flavobacteriia</taxon>
        <taxon>Flavobacteriales</taxon>
        <taxon>Flavobacteriaceae</taxon>
        <taxon>Salegentibacter</taxon>
    </lineage>
</organism>
<gene>
    <name evidence="2" type="ORF">ACFQ3Q_05800</name>
</gene>
<keyword evidence="2" id="KW-0328">Glycosyltransferase</keyword>
<dbReference type="EMBL" id="JBHTLI010000001">
    <property type="protein sequence ID" value="MFD1095256.1"/>
    <property type="molecule type" value="Genomic_DNA"/>
</dbReference>
<evidence type="ECO:0000259" key="1">
    <source>
        <dbReference type="Pfam" id="PF00534"/>
    </source>
</evidence>
<dbReference type="GO" id="GO:0016757">
    <property type="term" value="F:glycosyltransferase activity"/>
    <property type="evidence" value="ECO:0007669"/>
    <property type="project" value="UniProtKB-KW"/>
</dbReference>
<dbReference type="SUPFAM" id="SSF53756">
    <property type="entry name" value="UDP-Glycosyltransferase/glycogen phosphorylase"/>
    <property type="match status" value="1"/>
</dbReference>
<dbReference type="EC" id="2.4.-.-" evidence="2"/>
<dbReference type="Pfam" id="PF00534">
    <property type="entry name" value="Glycos_transf_1"/>
    <property type="match status" value="1"/>
</dbReference>